<name>A0A5A7R1Q6_STRAF</name>
<dbReference type="OrthoDB" id="1748281at2759"/>
<feature type="region of interest" description="Disordered" evidence="1">
    <location>
        <begin position="39"/>
        <end position="95"/>
    </location>
</feature>
<dbReference type="Pfam" id="PF10199">
    <property type="entry name" value="Adaptin_binding"/>
    <property type="match status" value="1"/>
</dbReference>
<sequence>WHHFVTGLSVEGDLQGIEKLYRVLSAHIWPGMLLKSGDRINEPSLPDQEELSDEESDDYQPEYEKLSSGSAEPWDSVGWISADGPASTSGNLDRESEVKLIGKENKLSTSVSKFPEEIDCDLVHEAEIRSEVDEEDKTYDFENLEKLMAEIGNMRNGLKLMPDFQRREMAAKLAMKMAAMFGDSSEEDFVRLRKHNTKCAIN</sequence>
<protein>
    <submittedName>
        <fullName evidence="2">GTP binding</fullName>
    </submittedName>
</protein>
<proteinExistence type="predicted"/>
<evidence type="ECO:0000256" key="1">
    <source>
        <dbReference type="SAM" id="MobiDB-lite"/>
    </source>
</evidence>
<dbReference type="AlphaFoldDB" id="A0A5A7R1Q6"/>
<keyword evidence="3" id="KW-1185">Reference proteome</keyword>
<dbReference type="PANTHER" id="PTHR14659:SF1">
    <property type="entry name" value="ALPHA- AND GAMMA-ADAPTIN-BINDING PROTEIN P34"/>
    <property type="match status" value="1"/>
</dbReference>
<dbReference type="InterPro" id="IPR019341">
    <property type="entry name" value="Alpha/Gamma-adaptin-bd_p34"/>
</dbReference>
<evidence type="ECO:0000313" key="3">
    <source>
        <dbReference type="Proteomes" id="UP000325081"/>
    </source>
</evidence>
<dbReference type="EMBL" id="BKCP01009159">
    <property type="protein sequence ID" value="GER50191.1"/>
    <property type="molecule type" value="Genomic_DNA"/>
</dbReference>
<comment type="caution">
    <text evidence="2">The sequence shown here is derived from an EMBL/GenBank/DDBJ whole genome shotgun (WGS) entry which is preliminary data.</text>
</comment>
<evidence type="ECO:0000313" key="2">
    <source>
        <dbReference type="EMBL" id="GER50191.1"/>
    </source>
</evidence>
<dbReference type="Proteomes" id="UP000325081">
    <property type="component" value="Unassembled WGS sequence"/>
</dbReference>
<reference evidence="3" key="1">
    <citation type="journal article" date="2019" name="Curr. Biol.">
        <title>Genome Sequence of Striga asiatica Provides Insight into the Evolution of Plant Parasitism.</title>
        <authorList>
            <person name="Yoshida S."/>
            <person name="Kim S."/>
            <person name="Wafula E.K."/>
            <person name="Tanskanen J."/>
            <person name="Kim Y.M."/>
            <person name="Honaas L."/>
            <person name="Yang Z."/>
            <person name="Spallek T."/>
            <person name="Conn C.E."/>
            <person name="Ichihashi Y."/>
            <person name="Cheong K."/>
            <person name="Cui S."/>
            <person name="Der J.P."/>
            <person name="Gundlach H."/>
            <person name="Jiao Y."/>
            <person name="Hori C."/>
            <person name="Ishida J.K."/>
            <person name="Kasahara H."/>
            <person name="Kiba T."/>
            <person name="Kim M.S."/>
            <person name="Koo N."/>
            <person name="Laohavisit A."/>
            <person name="Lee Y.H."/>
            <person name="Lumba S."/>
            <person name="McCourt P."/>
            <person name="Mortimer J.C."/>
            <person name="Mutuku J.M."/>
            <person name="Nomura T."/>
            <person name="Sasaki-Sekimoto Y."/>
            <person name="Seto Y."/>
            <person name="Wang Y."/>
            <person name="Wakatake T."/>
            <person name="Sakakibara H."/>
            <person name="Demura T."/>
            <person name="Yamaguchi S."/>
            <person name="Yoneyama K."/>
            <person name="Manabe R.I."/>
            <person name="Nelson D.C."/>
            <person name="Schulman A.H."/>
            <person name="Timko M.P."/>
            <person name="dePamphilis C.W."/>
            <person name="Choi D."/>
            <person name="Shirasu K."/>
        </authorList>
    </citation>
    <scope>NUCLEOTIDE SEQUENCE [LARGE SCALE GENOMIC DNA]</scope>
    <source>
        <strain evidence="3">cv. UVA1</strain>
    </source>
</reference>
<gene>
    <name evidence="2" type="ORF">STAS_27482</name>
</gene>
<accession>A0A5A7R1Q6</accession>
<organism evidence="2 3">
    <name type="scientific">Striga asiatica</name>
    <name type="common">Asiatic witchweed</name>
    <name type="synonym">Buchnera asiatica</name>
    <dbReference type="NCBI Taxonomy" id="4170"/>
    <lineage>
        <taxon>Eukaryota</taxon>
        <taxon>Viridiplantae</taxon>
        <taxon>Streptophyta</taxon>
        <taxon>Embryophyta</taxon>
        <taxon>Tracheophyta</taxon>
        <taxon>Spermatophyta</taxon>
        <taxon>Magnoliopsida</taxon>
        <taxon>eudicotyledons</taxon>
        <taxon>Gunneridae</taxon>
        <taxon>Pentapetalae</taxon>
        <taxon>asterids</taxon>
        <taxon>lamiids</taxon>
        <taxon>Lamiales</taxon>
        <taxon>Orobanchaceae</taxon>
        <taxon>Buchnereae</taxon>
        <taxon>Striga</taxon>
    </lineage>
</organism>
<dbReference type="PANTHER" id="PTHR14659">
    <property type="entry name" value="ALPHA- AND GAMMA-ADAPTIN-BINDING PROTEIN P34"/>
    <property type="match status" value="1"/>
</dbReference>
<feature type="compositionally biased region" description="Acidic residues" evidence="1">
    <location>
        <begin position="47"/>
        <end position="61"/>
    </location>
</feature>
<feature type="non-terminal residue" evidence="2">
    <location>
        <position position="1"/>
    </location>
</feature>